<dbReference type="GeneID" id="81594035"/>
<dbReference type="Gene3D" id="1.20.1280.50">
    <property type="match status" value="1"/>
</dbReference>
<proteinExistence type="predicted"/>
<sequence>MEQVWTSGLLTPQYLVALIVLLTTRTQSCPHLIGRSADFKPSDNYSDSLTRRVFMDINPEDVAFLEHFQTLPKLRRQAFYRGLLAQLRPEEWREIKAQADTHTFQYDILGKLPLEIASLVAEYLPLIDVIRLRRVSRRWHSLLSSPLLCRAATRATLGIDPWIPSPDPVIFSNGIIPDKSGHDFTTSFANFVRRRSRLEQGNPYKVISMRSPLDHEDGDGHDANDFSYSNGICAWIGEDGFNTYVITLNILTGRIKKFTTANREVLLQVRVSESLVAALSIRGNCHVWNYDTPEPSSFRVPSLDCNHILIHKTRIVLDYGDYLVHWSWDTRIARTIDIGETAVALAVHPLEDRITLVHFCREDEKRCSEPEMYVDSCGEEGPLIEALPTYQLQTTTYALNSKNEWFTCFSRCESIPRSFFPEYWILGNIGARRDAINPGQSSVIERIETDRGDRDRKHGILVYVSVEPNGQVAIHTMPRELASEGQFVCPERGILYASFVEGDEQEHRQWTILKARIMPSTSNSYTWYDYSIQRMEKREQPLRILGDAQFMVFLGQSTLDIWAMDENGAERDDDGKMSGLDRTHGT</sequence>
<dbReference type="EMBL" id="JAPVEA010000001">
    <property type="protein sequence ID" value="KAJ5464712.1"/>
    <property type="molecule type" value="Genomic_DNA"/>
</dbReference>
<feature type="domain" description="F-box" evidence="1">
    <location>
        <begin position="106"/>
        <end position="145"/>
    </location>
</feature>
<reference evidence="2" key="1">
    <citation type="submission" date="2022-12" db="EMBL/GenBank/DDBJ databases">
        <authorList>
            <person name="Petersen C."/>
        </authorList>
    </citation>
    <scope>NUCLEOTIDE SEQUENCE</scope>
    <source>
        <strain evidence="2">IBT 16125</strain>
    </source>
</reference>
<dbReference type="InterPro" id="IPR001810">
    <property type="entry name" value="F-box_dom"/>
</dbReference>
<gene>
    <name evidence="2" type="ORF">N7458_000398</name>
</gene>
<dbReference type="Pfam" id="PF00646">
    <property type="entry name" value="F-box"/>
    <property type="match status" value="1"/>
</dbReference>
<dbReference type="SUPFAM" id="SSF81383">
    <property type="entry name" value="F-box domain"/>
    <property type="match status" value="1"/>
</dbReference>
<dbReference type="Proteomes" id="UP001213681">
    <property type="component" value="Unassembled WGS sequence"/>
</dbReference>
<dbReference type="InterPro" id="IPR011047">
    <property type="entry name" value="Quinoprotein_ADH-like_sf"/>
</dbReference>
<accession>A0AAD6G8U8</accession>
<evidence type="ECO:0000259" key="1">
    <source>
        <dbReference type="PROSITE" id="PS50181"/>
    </source>
</evidence>
<dbReference type="SMART" id="SM00256">
    <property type="entry name" value="FBOX"/>
    <property type="match status" value="1"/>
</dbReference>
<reference evidence="2" key="2">
    <citation type="journal article" date="2023" name="IMA Fungus">
        <title>Comparative genomic study of the Penicillium genus elucidates a diverse pangenome and 15 lateral gene transfer events.</title>
        <authorList>
            <person name="Petersen C."/>
            <person name="Sorensen T."/>
            <person name="Nielsen M.R."/>
            <person name="Sondergaard T.E."/>
            <person name="Sorensen J.L."/>
            <person name="Fitzpatrick D.A."/>
            <person name="Frisvad J.C."/>
            <person name="Nielsen K.L."/>
        </authorList>
    </citation>
    <scope>NUCLEOTIDE SEQUENCE</scope>
    <source>
        <strain evidence="2">IBT 16125</strain>
    </source>
</reference>
<keyword evidence="3" id="KW-1185">Reference proteome</keyword>
<comment type="caution">
    <text evidence="2">The sequence shown here is derived from an EMBL/GenBank/DDBJ whole genome shotgun (WGS) entry which is preliminary data.</text>
</comment>
<organism evidence="2 3">
    <name type="scientific">Penicillium daleae</name>
    <dbReference type="NCBI Taxonomy" id="63821"/>
    <lineage>
        <taxon>Eukaryota</taxon>
        <taxon>Fungi</taxon>
        <taxon>Dikarya</taxon>
        <taxon>Ascomycota</taxon>
        <taxon>Pezizomycotina</taxon>
        <taxon>Eurotiomycetes</taxon>
        <taxon>Eurotiomycetidae</taxon>
        <taxon>Eurotiales</taxon>
        <taxon>Aspergillaceae</taxon>
        <taxon>Penicillium</taxon>
    </lineage>
</organism>
<dbReference type="AlphaFoldDB" id="A0AAD6G8U8"/>
<evidence type="ECO:0000313" key="2">
    <source>
        <dbReference type="EMBL" id="KAJ5464712.1"/>
    </source>
</evidence>
<dbReference type="InterPro" id="IPR036047">
    <property type="entry name" value="F-box-like_dom_sf"/>
</dbReference>
<evidence type="ECO:0000313" key="3">
    <source>
        <dbReference type="Proteomes" id="UP001213681"/>
    </source>
</evidence>
<dbReference type="SUPFAM" id="SSF50998">
    <property type="entry name" value="Quinoprotein alcohol dehydrogenase-like"/>
    <property type="match status" value="1"/>
</dbReference>
<name>A0AAD6G8U8_9EURO</name>
<dbReference type="CDD" id="cd09917">
    <property type="entry name" value="F-box_SF"/>
    <property type="match status" value="1"/>
</dbReference>
<dbReference type="RefSeq" id="XP_056771559.1">
    <property type="nucleotide sequence ID" value="XM_056903792.1"/>
</dbReference>
<protein>
    <recommendedName>
        <fullName evidence="1">F-box domain-containing protein</fullName>
    </recommendedName>
</protein>
<dbReference type="PROSITE" id="PS50181">
    <property type="entry name" value="FBOX"/>
    <property type="match status" value="1"/>
</dbReference>